<dbReference type="SMART" id="SM00256">
    <property type="entry name" value="FBOX"/>
    <property type="match status" value="1"/>
</dbReference>
<comment type="caution">
    <text evidence="3">The sequence shown here is derived from an EMBL/GenBank/DDBJ whole genome shotgun (WGS) entry which is preliminary data.</text>
</comment>
<organism evidence="3 4">
    <name type="scientific">Miscanthus lutarioriparius</name>
    <dbReference type="NCBI Taxonomy" id="422564"/>
    <lineage>
        <taxon>Eukaryota</taxon>
        <taxon>Viridiplantae</taxon>
        <taxon>Streptophyta</taxon>
        <taxon>Embryophyta</taxon>
        <taxon>Tracheophyta</taxon>
        <taxon>Spermatophyta</taxon>
        <taxon>Magnoliopsida</taxon>
        <taxon>Liliopsida</taxon>
        <taxon>Poales</taxon>
        <taxon>Poaceae</taxon>
        <taxon>PACMAD clade</taxon>
        <taxon>Panicoideae</taxon>
        <taxon>Andropogonodae</taxon>
        <taxon>Andropogoneae</taxon>
        <taxon>Saccharinae</taxon>
        <taxon>Miscanthus</taxon>
    </lineage>
</organism>
<dbReference type="OrthoDB" id="666248at2759"/>
<feature type="domain" description="F-box" evidence="2">
    <location>
        <begin position="14"/>
        <end position="59"/>
    </location>
</feature>
<sequence>MELAAAGAPHLAVVANYGALPTYVLHDIQLRLPADKVCRLRLVCRSWRSLTSDPLFAAAHASRHPHVIVVSHHVGNHDEAEVRAVDLHDNVIKRRRIRLPANRHALGRLSVHGDLLCASHGCGLACVVDMVTGAVVADVDSEHQRKVNTTKPQCFIGHVPSTAEYKVLRIQVDYSSVTCDVVTLGGGGGGTLRWRRRPQPPVSLSIEPSSGLGDMAVVAGFAYFLVLPGPQDELSVISQDSIAVFDLLTEEWKPETLQGPLSSRGRSKDDEEEDDEPMPVLFRRRCLLRRKRFQLARLGENLVTLYCNV</sequence>
<protein>
    <recommendedName>
        <fullName evidence="2">F-box domain-containing protein</fullName>
    </recommendedName>
</protein>
<dbReference type="SUPFAM" id="SSF81383">
    <property type="entry name" value="F-box domain"/>
    <property type="match status" value="1"/>
</dbReference>
<dbReference type="PANTHER" id="PTHR31111:SF133">
    <property type="entry name" value="OS07G0196600 PROTEIN"/>
    <property type="match status" value="1"/>
</dbReference>
<dbReference type="AlphaFoldDB" id="A0A811RGM1"/>
<evidence type="ECO:0000313" key="4">
    <source>
        <dbReference type="Proteomes" id="UP000604825"/>
    </source>
</evidence>
<evidence type="ECO:0000259" key="2">
    <source>
        <dbReference type="PROSITE" id="PS50181"/>
    </source>
</evidence>
<dbReference type="Gene3D" id="1.20.1280.50">
    <property type="match status" value="1"/>
</dbReference>
<dbReference type="Pfam" id="PF12937">
    <property type="entry name" value="F-box-like"/>
    <property type="match status" value="1"/>
</dbReference>
<dbReference type="PROSITE" id="PS50181">
    <property type="entry name" value="FBOX"/>
    <property type="match status" value="1"/>
</dbReference>
<dbReference type="EMBL" id="CAJGYO010000015">
    <property type="protein sequence ID" value="CAD6269467.1"/>
    <property type="molecule type" value="Genomic_DNA"/>
</dbReference>
<feature type="region of interest" description="Disordered" evidence="1">
    <location>
        <begin position="257"/>
        <end position="276"/>
    </location>
</feature>
<evidence type="ECO:0000256" key="1">
    <source>
        <dbReference type="SAM" id="MobiDB-lite"/>
    </source>
</evidence>
<reference evidence="3" key="1">
    <citation type="submission" date="2020-10" db="EMBL/GenBank/DDBJ databases">
        <authorList>
            <person name="Han B."/>
            <person name="Lu T."/>
            <person name="Zhao Q."/>
            <person name="Huang X."/>
            <person name="Zhao Y."/>
        </authorList>
    </citation>
    <scope>NUCLEOTIDE SEQUENCE</scope>
</reference>
<evidence type="ECO:0000313" key="3">
    <source>
        <dbReference type="EMBL" id="CAD6269467.1"/>
    </source>
</evidence>
<keyword evidence="4" id="KW-1185">Reference proteome</keyword>
<dbReference type="InterPro" id="IPR001810">
    <property type="entry name" value="F-box_dom"/>
</dbReference>
<dbReference type="PANTHER" id="PTHR31111">
    <property type="entry name" value="BNAA05G37150D PROTEIN-RELATED"/>
    <property type="match status" value="1"/>
</dbReference>
<dbReference type="Proteomes" id="UP000604825">
    <property type="component" value="Unassembled WGS sequence"/>
</dbReference>
<proteinExistence type="predicted"/>
<name>A0A811RGM1_9POAL</name>
<dbReference type="InterPro" id="IPR036047">
    <property type="entry name" value="F-box-like_dom_sf"/>
</dbReference>
<accession>A0A811RGM1</accession>
<gene>
    <name evidence="3" type="ORF">NCGR_LOCUS52771</name>
</gene>